<evidence type="ECO:0000313" key="2">
    <source>
        <dbReference type="EMBL" id="CAA6819769.1"/>
    </source>
</evidence>
<organism evidence="2">
    <name type="scientific">uncultured Thiotrichaceae bacterium</name>
    <dbReference type="NCBI Taxonomy" id="298394"/>
    <lineage>
        <taxon>Bacteria</taxon>
        <taxon>Pseudomonadati</taxon>
        <taxon>Pseudomonadota</taxon>
        <taxon>Gammaproteobacteria</taxon>
        <taxon>Thiotrichales</taxon>
        <taxon>Thiotrichaceae</taxon>
        <taxon>environmental samples</taxon>
    </lineage>
</organism>
<dbReference type="InterPro" id="IPR027417">
    <property type="entry name" value="P-loop_NTPase"/>
</dbReference>
<proteinExistence type="predicted"/>
<dbReference type="AlphaFoldDB" id="A0A6S6TZ55"/>
<reference evidence="2" key="1">
    <citation type="submission" date="2020-01" db="EMBL/GenBank/DDBJ databases">
        <authorList>
            <person name="Meier V. D."/>
            <person name="Meier V D."/>
        </authorList>
    </citation>
    <scope>NUCLEOTIDE SEQUENCE</scope>
    <source>
        <strain evidence="2">HLG_WM_MAG_07</strain>
    </source>
</reference>
<name>A0A6S6TZ55_9GAMM</name>
<evidence type="ECO:0000259" key="1">
    <source>
        <dbReference type="Pfam" id="PF01926"/>
    </source>
</evidence>
<feature type="domain" description="G" evidence="1">
    <location>
        <begin position="97"/>
        <end position="217"/>
    </location>
</feature>
<dbReference type="SUPFAM" id="SSF52540">
    <property type="entry name" value="P-loop containing nucleoside triphosphate hydrolases"/>
    <property type="match status" value="1"/>
</dbReference>
<accession>A0A6S6TZ55</accession>
<dbReference type="GO" id="GO:0005525">
    <property type="term" value="F:GTP binding"/>
    <property type="evidence" value="ECO:0007669"/>
    <property type="project" value="InterPro"/>
</dbReference>
<dbReference type="Gene3D" id="3.40.50.300">
    <property type="entry name" value="P-loop containing nucleotide triphosphate hydrolases"/>
    <property type="match status" value="1"/>
</dbReference>
<dbReference type="Pfam" id="PF01926">
    <property type="entry name" value="MMR_HSR1"/>
    <property type="match status" value="1"/>
</dbReference>
<dbReference type="InterPro" id="IPR006073">
    <property type="entry name" value="GTP-bd"/>
</dbReference>
<sequence>MSTLNSLSEAVSDFHDDFKNISADEANLMKVRDDFVEKIKLTVNSQSRLRKENPLSKVTNEVSNKITTMISNWAVDWDASQSSRDLSEAFGDKVVFLVFGKVNAGKSSFSNFIASLFPEQDQRFFRLENGKICDTKDNFSVGVIETTAEIQGIELGGKLILLDSPGLHSVTDENGDLTRRFTDSADAILWLTPSTSPGQVQELDDLKMELESRKPLLPIITRSDTLEEDCDDDGNIVSHIRNKTTENRELQQNDVHTRACSKLGGDDAVRLPLSVSVHSYTHSPQKDIDLKASGLSEVIIGMCDLIHLASQYKPSKARQQIINYLDNSVLKGIEADLMPMVSKLEETIEDQDKAIDACQKEILLSLKSELNKKVLDWAEELKENGDRKTELASRISNFITQRLTKELSNIVEDFTQEVNAVAVSFTNADTGDFNDIFIDYEQVTGTVWKAAGSAGAAAAGAAAGALLGPAGVVGGAILGGLLGGAAGSYMVETETKREKVGIDTNGVVKSTLNSLDKKLPKIIEDVFNVWKEAIGESRKSVSQIRREITNFEQSLKKSKESLINECG</sequence>
<dbReference type="EMBL" id="CACVAY010000095">
    <property type="protein sequence ID" value="CAA6819769.1"/>
    <property type="molecule type" value="Genomic_DNA"/>
</dbReference>
<protein>
    <recommendedName>
        <fullName evidence="1">G domain-containing protein</fullName>
    </recommendedName>
</protein>
<gene>
    <name evidence="2" type="ORF">HELGO_WM18942</name>
</gene>